<evidence type="ECO:0000313" key="1">
    <source>
        <dbReference type="EMBL" id="MBD2608907.1"/>
    </source>
</evidence>
<gene>
    <name evidence="1" type="ORF">H6G81_31415</name>
</gene>
<dbReference type="RefSeq" id="WP_144238299.1">
    <property type="nucleotide sequence ID" value="NZ_JACJTA010000115.1"/>
</dbReference>
<evidence type="ECO:0000313" key="2">
    <source>
        <dbReference type="Proteomes" id="UP000660380"/>
    </source>
</evidence>
<sequence>MSQYINDFRASDFQPQKLLADILEETQLSYNIFANANPIDGLEAFVERYNWLGDTANKQRFDFNQNLSRNLTAALMQDYLINLVIKLCEPYPKLEVFTEVRVPFGTYPIWEGGKVSFKTPSERSDIAVGYLVEQGKIKLSDEPYPRQPFYRLGKNQTILPLSTINSKIRISQSEFFDWLGRGQLMNRGNPHCLSVQIALRKEMDLTIVEASQAGRKFFLLGNGGERSVIPNRAELQRFIQAFSEHLTERMDEPTTQLASEEDNSVTQKQIEINFESE</sequence>
<name>A0ABR8H0P7_9CYAN</name>
<accession>A0ABR8H0P7</accession>
<reference evidence="1 2" key="1">
    <citation type="journal article" date="2020" name="ISME J.">
        <title>Comparative genomics reveals insights into cyanobacterial evolution and habitat adaptation.</title>
        <authorList>
            <person name="Chen M.Y."/>
            <person name="Teng W.K."/>
            <person name="Zhao L."/>
            <person name="Hu C.X."/>
            <person name="Zhou Y.K."/>
            <person name="Han B.P."/>
            <person name="Song L.R."/>
            <person name="Shu W.S."/>
        </authorList>
    </citation>
    <scope>NUCLEOTIDE SEQUENCE [LARGE SCALE GENOMIC DNA]</scope>
    <source>
        <strain evidence="1 2">FACHB-248</strain>
    </source>
</reference>
<dbReference type="EMBL" id="JACJTA010000115">
    <property type="protein sequence ID" value="MBD2608907.1"/>
    <property type="molecule type" value="Genomic_DNA"/>
</dbReference>
<proteinExistence type="predicted"/>
<keyword evidence="2" id="KW-1185">Reference proteome</keyword>
<organism evidence="1 2">
    <name type="scientific">Scytonema hofmannii FACHB-248</name>
    <dbReference type="NCBI Taxonomy" id="1842502"/>
    <lineage>
        <taxon>Bacteria</taxon>
        <taxon>Bacillati</taxon>
        <taxon>Cyanobacteriota</taxon>
        <taxon>Cyanophyceae</taxon>
        <taxon>Nostocales</taxon>
        <taxon>Scytonemataceae</taxon>
        <taxon>Scytonema</taxon>
    </lineage>
</organism>
<dbReference type="Proteomes" id="UP000660380">
    <property type="component" value="Unassembled WGS sequence"/>
</dbReference>
<protein>
    <submittedName>
        <fullName evidence="1">Uncharacterized protein</fullName>
    </submittedName>
</protein>
<comment type="caution">
    <text evidence="1">The sequence shown here is derived from an EMBL/GenBank/DDBJ whole genome shotgun (WGS) entry which is preliminary data.</text>
</comment>